<reference evidence="1 2" key="1">
    <citation type="submission" date="2023-04" db="EMBL/GenBank/DDBJ databases">
        <title>Streptomyces chengmaiensis sp. nov. isolated from the stem of mangrove plant in Hainan.</title>
        <authorList>
            <person name="Huang X."/>
            <person name="Zhou S."/>
            <person name="Chu X."/>
            <person name="Xie Y."/>
            <person name="Lin Y."/>
        </authorList>
    </citation>
    <scope>NUCLEOTIDE SEQUENCE [LARGE SCALE GENOMIC DNA]</scope>
    <source>
        <strain evidence="1 2">HNM0663</strain>
    </source>
</reference>
<dbReference type="Pfam" id="PF13242">
    <property type="entry name" value="Hydrolase_like"/>
    <property type="match status" value="1"/>
</dbReference>
<dbReference type="RefSeq" id="WP_279932148.1">
    <property type="nucleotide sequence ID" value="NZ_JARWBG010000053.1"/>
</dbReference>
<keyword evidence="2" id="KW-1185">Reference proteome</keyword>
<evidence type="ECO:0000313" key="1">
    <source>
        <dbReference type="EMBL" id="MDH2392967.1"/>
    </source>
</evidence>
<gene>
    <name evidence="1" type="ORF">QCN29_30160</name>
</gene>
<dbReference type="SUPFAM" id="SSF56784">
    <property type="entry name" value="HAD-like"/>
    <property type="match status" value="1"/>
</dbReference>
<dbReference type="Proteomes" id="UP001223144">
    <property type="component" value="Unassembled WGS sequence"/>
</dbReference>
<organism evidence="1 2">
    <name type="scientific">Streptomyces chengmaiensis</name>
    <dbReference type="NCBI Taxonomy" id="3040919"/>
    <lineage>
        <taxon>Bacteria</taxon>
        <taxon>Bacillati</taxon>
        <taxon>Actinomycetota</taxon>
        <taxon>Actinomycetes</taxon>
        <taxon>Kitasatosporales</taxon>
        <taxon>Streptomycetaceae</taxon>
        <taxon>Streptomyces</taxon>
    </lineage>
</organism>
<dbReference type="InterPro" id="IPR036412">
    <property type="entry name" value="HAD-like_sf"/>
</dbReference>
<accession>A0ABT6HW83</accession>
<dbReference type="InterPro" id="IPR023214">
    <property type="entry name" value="HAD_sf"/>
</dbReference>
<name>A0ABT6HW83_9ACTN</name>
<dbReference type="EMBL" id="JARWBG010000053">
    <property type="protein sequence ID" value="MDH2392967.1"/>
    <property type="molecule type" value="Genomic_DNA"/>
</dbReference>
<evidence type="ECO:0000313" key="2">
    <source>
        <dbReference type="Proteomes" id="UP001223144"/>
    </source>
</evidence>
<proteinExistence type="predicted"/>
<dbReference type="Gene3D" id="3.40.50.1000">
    <property type="entry name" value="HAD superfamily/HAD-like"/>
    <property type="match status" value="1"/>
</dbReference>
<sequence length="118" mass="12321">MVTGNGRPVAELKLGAFVLDTHIQWYGAYGEDDDERAEPVHIAMRRAGQGLDVHIAADDVMLVGDTPADMAAGRGNDVPALAVASGQSSVQELREAGATMVVADLGDPRALLRALGRA</sequence>
<comment type="caution">
    <text evidence="1">The sequence shown here is derived from an EMBL/GenBank/DDBJ whole genome shotgun (WGS) entry which is preliminary data.</text>
</comment>
<protein>
    <submittedName>
        <fullName evidence="1">HAD hydrolase-like protein</fullName>
    </submittedName>
</protein>